<feature type="compositionally biased region" description="Low complexity" evidence="10">
    <location>
        <begin position="2568"/>
        <end position="2597"/>
    </location>
</feature>
<feature type="compositionally biased region" description="Basic residues" evidence="10">
    <location>
        <begin position="680"/>
        <end position="692"/>
    </location>
</feature>
<evidence type="ECO:0000259" key="11">
    <source>
        <dbReference type="PROSITE" id="PS50003"/>
    </source>
</evidence>
<evidence type="ECO:0000259" key="12">
    <source>
        <dbReference type="PROSITE" id="PS50010"/>
    </source>
</evidence>
<feature type="compositionally biased region" description="Polar residues" evidence="10">
    <location>
        <begin position="555"/>
        <end position="567"/>
    </location>
</feature>
<dbReference type="InterPro" id="IPR001849">
    <property type="entry name" value="PH_domain"/>
</dbReference>
<evidence type="ECO:0000256" key="5">
    <source>
        <dbReference type="ARBA" id="ARBA00022723"/>
    </source>
</evidence>
<keyword evidence="6" id="KW-0863">Zinc-finger</keyword>
<feature type="compositionally biased region" description="Basic and acidic residues" evidence="10">
    <location>
        <begin position="1239"/>
        <end position="1265"/>
    </location>
</feature>
<feature type="compositionally biased region" description="Basic and acidic residues" evidence="10">
    <location>
        <begin position="628"/>
        <end position="666"/>
    </location>
</feature>
<feature type="region of interest" description="Disordered" evidence="10">
    <location>
        <begin position="2692"/>
        <end position="2734"/>
    </location>
</feature>
<dbReference type="Pfam" id="PF17838">
    <property type="entry name" value="PH_16"/>
    <property type="match status" value="1"/>
</dbReference>
<feature type="compositionally biased region" description="Low complexity" evidence="10">
    <location>
        <begin position="1865"/>
        <end position="1893"/>
    </location>
</feature>
<dbReference type="GO" id="GO:0015629">
    <property type="term" value="C:actin cytoskeleton"/>
    <property type="evidence" value="ECO:0007669"/>
    <property type="project" value="TreeGrafter"/>
</dbReference>
<feature type="region of interest" description="Disordered" evidence="10">
    <location>
        <begin position="1463"/>
        <end position="1491"/>
    </location>
</feature>
<feature type="compositionally biased region" description="Polar residues" evidence="10">
    <location>
        <begin position="586"/>
        <end position="600"/>
    </location>
</feature>
<dbReference type="RefSeq" id="XP_031594406.2">
    <property type="nucleotide sequence ID" value="XM_031738546.2"/>
</dbReference>
<dbReference type="SUPFAM" id="SSF50729">
    <property type="entry name" value="PH domain-like"/>
    <property type="match status" value="1"/>
</dbReference>
<comment type="subcellular location">
    <subcellularLocation>
        <location evidence="1">Cytoplasm</location>
    </subcellularLocation>
</comment>
<feature type="domain" description="PH" evidence="11">
    <location>
        <begin position="2244"/>
        <end position="2346"/>
    </location>
</feature>
<evidence type="ECO:0000256" key="2">
    <source>
        <dbReference type="ARBA" id="ARBA00022490"/>
    </source>
</evidence>
<feature type="region of interest" description="Disordered" evidence="10">
    <location>
        <begin position="1169"/>
        <end position="1326"/>
    </location>
</feature>
<keyword evidence="8 9" id="KW-0175">Coiled coil</keyword>
<feature type="compositionally biased region" description="Basic and acidic residues" evidence="10">
    <location>
        <begin position="319"/>
        <end position="329"/>
    </location>
</feature>
<feature type="region of interest" description="Disordered" evidence="10">
    <location>
        <begin position="1746"/>
        <end position="1809"/>
    </location>
</feature>
<feature type="compositionally biased region" description="Polar residues" evidence="10">
    <location>
        <begin position="1912"/>
        <end position="1923"/>
    </location>
</feature>
<dbReference type="KEGG" id="oau:116319266"/>
<dbReference type="GeneID" id="116319266"/>
<dbReference type="GO" id="GO:0005078">
    <property type="term" value="F:MAP-kinase scaffold activity"/>
    <property type="evidence" value="ECO:0007669"/>
    <property type="project" value="TreeGrafter"/>
</dbReference>
<accession>A0A668SI66</accession>
<feature type="compositionally biased region" description="Polar residues" evidence="10">
    <location>
        <begin position="1206"/>
        <end position="1215"/>
    </location>
</feature>
<keyword evidence="2" id="KW-0963">Cytoplasm</keyword>
<dbReference type="SUPFAM" id="SSF48065">
    <property type="entry name" value="DBL homology domain (DH-domain)"/>
    <property type="match status" value="1"/>
</dbReference>
<dbReference type="GO" id="GO:0016020">
    <property type="term" value="C:membrane"/>
    <property type="evidence" value="ECO:0007669"/>
    <property type="project" value="TreeGrafter"/>
</dbReference>
<feature type="compositionally biased region" description="Basic and acidic residues" evidence="10">
    <location>
        <begin position="1784"/>
        <end position="1804"/>
    </location>
</feature>
<dbReference type="GO" id="GO:0043123">
    <property type="term" value="P:positive regulation of canonical NF-kappaB signal transduction"/>
    <property type="evidence" value="ECO:0007669"/>
    <property type="project" value="TreeGrafter"/>
</dbReference>
<keyword evidence="4" id="KW-0344">Guanine-nucleotide releasing factor</keyword>
<dbReference type="PANTHER" id="PTHR13944:SF18">
    <property type="entry name" value="A-KINASE ANCHOR PROTEIN 13"/>
    <property type="match status" value="1"/>
</dbReference>
<evidence type="ECO:0000256" key="9">
    <source>
        <dbReference type="SAM" id="Coils"/>
    </source>
</evidence>
<keyword evidence="5" id="KW-0479">Metal-binding</keyword>
<feature type="domain" description="DH" evidence="12">
    <location>
        <begin position="2005"/>
        <end position="2203"/>
    </location>
</feature>
<evidence type="ECO:0000256" key="4">
    <source>
        <dbReference type="ARBA" id="ARBA00022658"/>
    </source>
</evidence>
<evidence type="ECO:0000256" key="1">
    <source>
        <dbReference type="ARBA" id="ARBA00004496"/>
    </source>
</evidence>
<feature type="region of interest" description="Disordered" evidence="10">
    <location>
        <begin position="291"/>
        <end position="406"/>
    </location>
</feature>
<dbReference type="Ensembl" id="ENSOABT00000014550.2">
    <property type="protein sequence ID" value="ENSOABP00000014095.2"/>
    <property type="gene ID" value="ENSOABG00000007075.2"/>
</dbReference>
<feature type="compositionally biased region" description="Basic and acidic residues" evidence="10">
    <location>
        <begin position="2501"/>
        <end position="2512"/>
    </location>
</feature>
<dbReference type="GO" id="GO:0071875">
    <property type="term" value="P:adrenergic receptor signaling pathway"/>
    <property type="evidence" value="ECO:0007669"/>
    <property type="project" value="TreeGrafter"/>
</dbReference>
<feature type="region of interest" description="Disordered" evidence="10">
    <location>
        <begin position="2480"/>
        <end position="2512"/>
    </location>
</feature>
<dbReference type="RefSeq" id="XP_039470457.1">
    <property type="nucleotide sequence ID" value="XM_039614523.1"/>
</dbReference>
<feature type="region of interest" description="Disordered" evidence="10">
    <location>
        <begin position="1679"/>
        <end position="1702"/>
    </location>
</feature>
<keyword evidence="7" id="KW-0862">Zinc</keyword>
<dbReference type="Gene3D" id="2.30.29.30">
    <property type="entry name" value="Pleckstrin-homology domain (PH domain)/Phosphotyrosine-binding domain (PTB)"/>
    <property type="match status" value="1"/>
</dbReference>
<feature type="compositionally biased region" description="Polar residues" evidence="10">
    <location>
        <begin position="2772"/>
        <end position="2781"/>
    </location>
</feature>
<dbReference type="Pfam" id="PF00621">
    <property type="entry name" value="RhoGEF"/>
    <property type="match status" value="1"/>
</dbReference>
<dbReference type="OMA" id="WYEEENF"/>
<dbReference type="FunFam" id="1.20.900.10:FF:000004">
    <property type="entry name" value="Rho guanine nucleotide exchange factor 2"/>
    <property type="match status" value="1"/>
</dbReference>
<sequence>MKLNPQEALLYGDCVLTVQLDEDEEKEADFYLIFSGSTQRHVSSTLRVSHVKLQAMCPGHNVCEQVLVTLCLARPDGSVDTHSQQTFSFIQSPEEAESLALKHDSQPHHRTAPQAPCSTHTDVQKGTVTVTDTHRPDTQMDVSSFWSSCPAVCEHQQPSSLLQLAASHGLKTAPAFLLQQPAGKEALRRTNTQGSAPACLAKGRGKQPLLELFTHYATLPDVQVEAEETLQVYPKGQVFQYHASVGTYTLTFLLQREGDTGTDSRGRCCLPEEVMELRRLMEGHKYTVSSGFPSLEERTQGDDSAAVSQTSCTSGGLCQREEKGWEHQGRAAARTGRNKKNKKRTAKVTRPAAESSGNQNRESARRPRTATGSGTLSPRQRAVATVTNVGGTQETPSPIRPVLGPGVERKCAGRKVVALPTASVVDKQEGQKQEVELPMRKLVSKTGRDTQSVSAEITVESAADGTVAMGQEQSQDSQTEQEEPSPVGTIKKSPSSDTGASPESTHAERKGRRVLWRDGGWTGSRMGPEAAGKTTWYEEENFEQVSSEDSRRTEVNSQSVWYDSGTTGERIPGQQEQGVTEKRNCDTSSPQVLGLSSPQLLEQALSAAPSQSHAAGNLPALSHGPHAQRREVQPEEEVRSDWKKAGVEGDREEASNRETSFSRRICETAGAEEGGEKLATSKKRRRKKRGKRGGGEAKLSSCSSTESQGYTEIQTESQQATEPGIQSQTQTGRTDGCCLPDSEPAWKQEADDDAMHLPGHTEIQARSACGAGGDVTSSDCGFMAEELSHAEHLTAHSTPVTASHTERSNDSSKDETVSSVFIASELGEADVSTVDIKTNTTVQPEATQGRDPGELESQMPAIPVQPAPDNADLKALPPNEDLTVTCTATESGIQIGLANSKYPKEFVKQSEDTELREEKPGHSVDPTGTPAGLVESVRPTEAAFVPADDRADVAPLHIREGSTESTAREYLEHCLAPEMLRGQLNTEKMRHNMRVGVEGGVEERSQSGDEDSATEACSMEQGRVVKQNYDEDLVAAAVAVVAVAIASAVVSIEVSQHLVDSMSESQVCAGREAGISPSLAQGSGAVSLSTAQCSQLSPQLIARADTENQPAAHSHSHLTNHITSIGEACVHTAEEAPSAEISCITTTDDQANSDLPSFADALQLPKHPKEEIQKESLHSKVFKYSPPKEEDNKPLPEVMTAEADGESQSHCQNPLLTEHRDPKDQAACPEEGDGQQHFQTREIPDQDTGHSVECRDAEWQDRSEDSEYCADGFPDLSASHSHTPGKESQPQLAIMPHQSSLALPVTPSNPASLASPTPQETTAPVESAELLSSANGNSLTASPPEAEGGKNQREAHDCVCVNPKDGVFEGLDTVEKGGEVEKLTVEETSHTGAAEQEQRGWDSAHTLQIQRESHVLCPVQPSLEHNALTPCTDIHTDRGTCVSLCLVQGESVVEDGLNVTPELDDGLIHKPEAPQTGVGDMDGQACGAHSSTSNALMQEAVSPSKAALSVDTSGTVSPQSSTLSWMSETEDRGGGGGEVEGGGDEEEKKDQLPETPVSSAVLRTSSRSLSPLRRHSWEPGRTNTATHMELSQSSLPAPSFSSLKSVSGEVKQAKTPLHRRSMSWCPSNLVCPDQEQIDSRSHSLESLEVGTAVVQDQTQCASISDQEVVAAGRNSHVESLDRGSLASLTEEEQEGDSSSIDSQTSLIVRCPAMFHHPTLTKSISMVTVTQRDIQGVNSFCSHSGSLASSISEDEPGPLQSETEGKGGPKIGRRFSYLRNKMSKRVKDKERRGEGKQESKAREKAPLCPPSSTLCQHSSRLLCNKETFSCNNCGVLVSDRSTEGPSVCAKNKTKQQAAVPEGVPGSSVNTRSKTTSSTSSLSSRSSSSRWSTVTMPDDHFPMLSPRRSRRTFSPHSNLAKSISSSNIPSLDDAALKRLKVLSQSTDSLNQGSKVNASTESLTDEGTEIIDTQLMEFENDIKDLEADSWSGMVDKKFLKSLKKDEVKRQDVIYELYQTEVHHVRTLKIMSEVYHKGLQKELQLDLQTLNKIFPVLDDLLEVHTEFLSLLLERKRNASAERQKSNNFIICSIGDILVKQFSGCSSVRMTKVYGKFCSRHNEAVSLYKELHAKDKRFQAFVKRTMSSSVVRRLSIPECILLVTQRITKYPVLIQRILQHTKESDKEHGLVSDALRLVKELITAVDNKVNQQEKKQRLKEVYSRTDSKSIMRMKSGQMFAKEDLIRGRKLLHDGALQLKNSAGRLKDVHAMLLTDVLVFLQEKDQKYVFASLDQRSTVISLHKLIVREVANEERGLFLITAGTEKPEMVEVLASSKEERNTWMAIIQDAMQCMEKDKDEGLPSETEEDRKQQENRAKEIRELLQRKDEQIISLLEEKIHIFRELGNCSLSPEDANTSVRERMLFRATPDNVTKGEPVINDAVREVEALHALVSGGFGAAACGPDGLTGGAVGPVCLPRRAETFGGFDSHQMNSSKNGEKEEGEESVDLRRTESDSVLKKGATASLQTLLKRNNEQLQRSVTRLHELLISLQAVVIQQDSFIEDQRQALNSQLSTTSSRQSISSSSSCSSLSSLTTSRPSSLIEQEKHRSLERQRQEVASLQKQQAAHQEEKRKREREWELKERALADREERLGEEEEQTRRRCQELTEEMQMLQRSKEEYQRDVEWLKEAQRRLDRDEEALRRDDQKVDAKREQSEELQRYQRTPSTNSDDSLRFHSTGSLDLDLKEAAEQAKEVELSSSAPTKEPFLRIGSKRMSKNFNPFSSKAQGAEKESQLPSRLLQLTKSKEKKEKKKKGKGGKDAQTENKGAVMLDSPNESDFFI</sequence>
<evidence type="ECO:0000256" key="8">
    <source>
        <dbReference type="ARBA" id="ARBA00023054"/>
    </source>
</evidence>
<dbReference type="GO" id="GO:0035023">
    <property type="term" value="P:regulation of Rho protein signal transduction"/>
    <property type="evidence" value="ECO:0007669"/>
    <property type="project" value="TreeGrafter"/>
</dbReference>
<gene>
    <name evidence="13" type="primary">LOC116319266</name>
</gene>
<feature type="compositionally biased region" description="Basic and acidic residues" evidence="10">
    <location>
        <begin position="2622"/>
        <end position="2632"/>
    </location>
</feature>
<feature type="compositionally biased region" description="Polar residues" evidence="10">
    <location>
        <begin position="2716"/>
        <end position="2734"/>
    </location>
</feature>
<keyword evidence="3" id="KW-0597">Phosphoprotein</keyword>
<dbReference type="FunFam" id="2.30.29.30:FF:000021">
    <property type="entry name" value="Rho guanine nucleotide exchange factor 2"/>
    <property type="match status" value="1"/>
</dbReference>
<feature type="region of interest" description="Disordered" evidence="10">
    <location>
        <begin position="2568"/>
        <end position="2632"/>
    </location>
</feature>
<reference evidence="13" key="2">
    <citation type="submission" date="2025-09" db="UniProtKB">
        <authorList>
            <consortium name="Ensembl"/>
        </authorList>
    </citation>
    <scope>IDENTIFICATION</scope>
</reference>
<dbReference type="SMART" id="SM00233">
    <property type="entry name" value="PH"/>
    <property type="match status" value="1"/>
</dbReference>
<feature type="compositionally biased region" description="Basic and acidic residues" evidence="10">
    <location>
        <begin position="804"/>
        <end position="816"/>
    </location>
</feature>
<dbReference type="InterPro" id="IPR011993">
    <property type="entry name" value="PH-like_dom_sf"/>
</dbReference>
<feature type="compositionally biased region" description="Polar residues" evidence="10">
    <location>
        <begin position="1278"/>
        <end position="1326"/>
    </location>
</feature>
<feature type="compositionally biased region" description="Basic and acidic residues" evidence="10">
    <location>
        <begin position="2692"/>
        <end position="2715"/>
    </location>
</feature>
<feature type="region of interest" description="Disordered" evidence="10">
    <location>
        <begin position="1334"/>
        <end position="1353"/>
    </location>
</feature>
<reference evidence="13" key="1">
    <citation type="submission" date="2025-08" db="UniProtKB">
        <authorList>
            <consortium name="Ensembl"/>
        </authorList>
    </citation>
    <scope>IDENTIFICATION</scope>
</reference>
<evidence type="ECO:0000313" key="14">
    <source>
        <dbReference type="Proteomes" id="UP000472276"/>
    </source>
</evidence>
<name>A0A668SI66_OREAU</name>
<keyword evidence="14" id="KW-1185">Reference proteome</keyword>
<feature type="compositionally biased region" description="Polar residues" evidence="10">
    <location>
        <begin position="2789"/>
        <end position="2798"/>
    </location>
</feature>
<feature type="compositionally biased region" description="Basic and acidic residues" evidence="10">
    <location>
        <begin position="1169"/>
        <end position="1178"/>
    </location>
</feature>
<feature type="compositionally biased region" description="Low complexity" evidence="10">
    <location>
        <begin position="1562"/>
        <end position="1571"/>
    </location>
</feature>
<feature type="region of interest" description="Disordered" evidence="10">
    <location>
        <begin position="460"/>
        <end position="745"/>
    </location>
</feature>
<dbReference type="GO" id="GO:0005085">
    <property type="term" value="F:guanyl-nucleotide exchange factor activity"/>
    <property type="evidence" value="ECO:0007669"/>
    <property type="project" value="UniProtKB-KW"/>
</dbReference>
<dbReference type="GO" id="GO:0005737">
    <property type="term" value="C:cytoplasm"/>
    <property type="evidence" value="ECO:0007669"/>
    <property type="project" value="UniProtKB-SubCell"/>
</dbReference>
<evidence type="ECO:0000256" key="7">
    <source>
        <dbReference type="ARBA" id="ARBA00022833"/>
    </source>
</evidence>
<feature type="region of interest" description="Disordered" evidence="10">
    <location>
        <begin position="839"/>
        <end position="871"/>
    </location>
</feature>
<feature type="compositionally biased region" description="Polar residues" evidence="10">
    <location>
        <begin position="1510"/>
        <end position="1527"/>
    </location>
</feature>
<feature type="region of interest" description="Disordered" evidence="10">
    <location>
        <begin position="795"/>
        <end position="816"/>
    </location>
</feature>
<feature type="compositionally biased region" description="Polar residues" evidence="10">
    <location>
        <begin position="492"/>
        <end position="504"/>
    </location>
</feature>
<feature type="compositionally biased region" description="Polar residues" evidence="10">
    <location>
        <begin position="306"/>
        <end position="316"/>
    </location>
</feature>
<feature type="compositionally biased region" description="Polar residues" evidence="10">
    <location>
        <begin position="700"/>
        <end position="733"/>
    </location>
</feature>
<feature type="region of interest" description="Disordered" evidence="10">
    <location>
        <begin position="2748"/>
        <end position="2836"/>
    </location>
</feature>
<feature type="compositionally biased region" description="Basic residues" evidence="10">
    <location>
        <begin position="336"/>
        <end position="347"/>
    </location>
</feature>
<dbReference type="CDD" id="cd00160">
    <property type="entry name" value="RhoGEF"/>
    <property type="match status" value="1"/>
</dbReference>
<dbReference type="SMART" id="SM00325">
    <property type="entry name" value="RhoGEF"/>
    <property type="match status" value="1"/>
</dbReference>
<dbReference type="PROSITE" id="PS50010">
    <property type="entry name" value="DH_2"/>
    <property type="match status" value="1"/>
</dbReference>
<feature type="compositionally biased region" description="Basic and acidic residues" evidence="10">
    <location>
        <begin position="909"/>
        <end position="922"/>
    </location>
</feature>
<feature type="compositionally biased region" description="Polar residues" evidence="10">
    <location>
        <begin position="385"/>
        <end position="396"/>
    </location>
</feature>
<evidence type="ECO:0008006" key="15">
    <source>
        <dbReference type="Google" id="ProtNLM"/>
    </source>
</evidence>
<dbReference type="PANTHER" id="PTHR13944">
    <property type="entry name" value="AGAP007712-PA"/>
    <property type="match status" value="1"/>
</dbReference>
<dbReference type="InterPro" id="IPR000219">
    <property type="entry name" value="DH_dom"/>
</dbReference>
<dbReference type="InterPro" id="IPR035899">
    <property type="entry name" value="DBL_dom_sf"/>
</dbReference>
<organism evidence="13 14">
    <name type="scientific">Oreochromis aureus</name>
    <name type="common">Israeli tilapia</name>
    <name type="synonym">Chromis aureus</name>
    <dbReference type="NCBI Taxonomy" id="47969"/>
    <lineage>
        <taxon>Eukaryota</taxon>
        <taxon>Metazoa</taxon>
        <taxon>Chordata</taxon>
        <taxon>Craniata</taxon>
        <taxon>Vertebrata</taxon>
        <taxon>Euteleostomi</taxon>
        <taxon>Actinopterygii</taxon>
        <taxon>Neopterygii</taxon>
        <taxon>Teleostei</taxon>
        <taxon>Neoteleostei</taxon>
        <taxon>Acanthomorphata</taxon>
        <taxon>Ovalentaria</taxon>
        <taxon>Cichlomorphae</taxon>
        <taxon>Cichliformes</taxon>
        <taxon>Cichlidae</taxon>
        <taxon>African cichlids</taxon>
        <taxon>Pseudocrenilabrinae</taxon>
        <taxon>Oreochromini</taxon>
        <taxon>Oreochromis</taxon>
    </lineage>
</organism>
<feature type="coiled-coil region" evidence="9">
    <location>
        <begin position="2364"/>
        <end position="2391"/>
    </location>
</feature>
<protein>
    <recommendedName>
        <fullName evidence="15">A kinase (PRKA) anchor protein 13</fullName>
    </recommendedName>
</protein>
<evidence type="ECO:0000313" key="13">
    <source>
        <dbReference type="Ensembl" id="ENSOABP00000014095.2"/>
    </source>
</evidence>
<feature type="region of interest" description="Disordered" evidence="10">
    <location>
        <begin position="909"/>
        <end position="933"/>
    </location>
</feature>
<dbReference type="InterPro" id="IPR051632">
    <property type="entry name" value="Rho_GEF"/>
</dbReference>
<proteinExistence type="predicted"/>
<dbReference type="PROSITE" id="PS50003">
    <property type="entry name" value="PH_DOMAIN"/>
    <property type="match status" value="1"/>
</dbReference>
<feature type="region of interest" description="Disordered" evidence="10">
    <location>
        <begin position="1506"/>
        <end position="1580"/>
    </location>
</feature>
<evidence type="ECO:0000256" key="6">
    <source>
        <dbReference type="ARBA" id="ARBA00022771"/>
    </source>
</evidence>
<dbReference type="GO" id="GO:0008270">
    <property type="term" value="F:zinc ion binding"/>
    <property type="evidence" value="ECO:0007669"/>
    <property type="project" value="UniProtKB-KW"/>
</dbReference>
<dbReference type="Gene3D" id="1.20.900.10">
    <property type="entry name" value="Dbl homology (DH) domain"/>
    <property type="match status" value="1"/>
</dbReference>
<evidence type="ECO:0000256" key="10">
    <source>
        <dbReference type="SAM" id="MobiDB-lite"/>
    </source>
</evidence>
<dbReference type="InterPro" id="IPR041020">
    <property type="entry name" value="PH_16"/>
</dbReference>
<evidence type="ECO:0000256" key="3">
    <source>
        <dbReference type="ARBA" id="ARBA00022553"/>
    </source>
</evidence>
<feature type="region of interest" description="Disordered" evidence="10">
    <location>
        <begin position="1839"/>
        <end position="1923"/>
    </location>
</feature>
<feature type="compositionally biased region" description="Polar residues" evidence="10">
    <location>
        <begin position="2611"/>
        <end position="2621"/>
    </location>
</feature>
<feature type="compositionally biased region" description="Basic and acidic residues" evidence="10">
    <location>
        <begin position="2598"/>
        <end position="2610"/>
    </location>
</feature>
<dbReference type="Proteomes" id="UP000472276">
    <property type="component" value="Unassembled WGS sequence"/>
</dbReference>